<dbReference type="NCBIfam" id="NF040535">
    <property type="entry name" value="LiaF_C_term"/>
    <property type="match status" value="1"/>
</dbReference>
<dbReference type="InterPro" id="IPR024425">
    <property type="entry name" value="LiaF-like_C"/>
</dbReference>
<sequence>MFSKISTNTINWIIIIGVALLGIEIAFFNGELIFSLLFASILAYIGRRYYYKTYGKVLFWIGIIMLAITVMNMIAVRFLIIVGFALFLQHHYKSKQGPVKWDVSFEEAHSEAEALFQTEPLIPQKLLGDHITSEIGYEWHDITIHGGVGDRVLDLSNTVLPEDSFIAIRHFIGNIEIYVPYEIEISIHHSSLFGRANILGQYHMNIMNQQLSYHTADYYTTKPRVKIMTSLLSGDIEVKRI</sequence>
<evidence type="ECO:0000313" key="3">
    <source>
        <dbReference type="EMBL" id="MFC0522862.1"/>
    </source>
</evidence>
<dbReference type="PIRSF" id="PIRSF031509">
    <property type="entry name" value="Cell_wall_LiaF/YvqF"/>
    <property type="match status" value="1"/>
</dbReference>
<keyword evidence="1" id="KW-0472">Membrane</keyword>
<dbReference type="InterPro" id="IPR016975">
    <property type="entry name" value="Cell_wall_LiaF"/>
</dbReference>
<organism evidence="3 4">
    <name type="scientific">Pontibacillus salicampi</name>
    <dbReference type="NCBI Taxonomy" id="1449801"/>
    <lineage>
        <taxon>Bacteria</taxon>
        <taxon>Bacillati</taxon>
        <taxon>Bacillota</taxon>
        <taxon>Bacilli</taxon>
        <taxon>Bacillales</taxon>
        <taxon>Bacillaceae</taxon>
        <taxon>Pontibacillus</taxon>
    </lineage>
</organism>
<feature type="transmembrane region" description="Helical" evidence="1">
    <location>
        <begin position="57"/>
        <end position="88"/>
    </location>
</feature>
<evidence type="ECO:0000313" key="4">
    <source>
        <dbReference type="Proteomes" id="UP001589836"/>
    </source>
</evidence>
<keyword evidence="1" id="KW-0812">Transmembrane</keyword>
<keyword evidence="1" id="KW-1133">Transmembrane helix</keyword>
<accession>A0ABV6LKJ3</accession>
<dbReference type="Pfam" id="PF09922">
    <property type="entry name" value="LiaF-like_C"/>
    <property type="match status" value="1"/>
</dbReference>
<gene>
    <name evidence="3" type="primary">liaF</name>
    <name evidence="3" type="ORF">ACFFGV_04560</name>
</gene>
<dbReference type="EMBL" id="JBHLTP010000003">
    <property type="protein sequence ID" value="MFC0522862.1"/>
    <property type="molecule type" value="Genomic_DNA"/>
</dbReference>
<keyword evidence="4" id="KW-1185">Reference proteome</keyword>
<evidence type="ECO:0000256" key="1">
    <source>
        <dbReference type="SAM" id="Phobius"/>
    </source>
</evidence>
<name>A0ABV6LKJ3_9BACI</name>
<dbReference type="InterPro" id="IPR047793">
    <property type="entry name" value="LiaF_C"/>
</dbReference>
<dbReference type="RefSeq" id="WP_377345387.1">
    <property type="nucleotide sequence ID" value="NZ_JBHLTP010000003.1"/>
</dbReference>
<feature type="domain" description="Cell wall-active antibiotics response LiaF-like C-terminal" evidence="2">
    <location>
        <begin position="127"/>
        <end position="238"/>
    </location>
</feature>
<reference evidence="3 4" key="1">
    <citation type="submission" date="2024-09" db="EMBL/GenBank/DDBJ databases">
        <authorList>
            <person name="Sun Q."/>
            <person name="Mori K."/>
        </authorList>
    </citation>
    <scope>NUCLEOTIDE SEQUENCE [LARGE SCALE GENOMIC DNA]</scope>
    <source>
        <strain evidence="3 4">NCAIM B.02529</strain>
    </source>
</reference>
<evidence type="ECO:0000259" key="2">
    <source>
        <dbReference type="Pfam" id="PF09922"/>
    </source>
</evidence>
<proteinExistence type="predicted"/>
<protein>
    <submittedName>
        <fullName evidence="3">Cell wall-active antibiotics response protein LiaF</fullName>
    </submittedName>
</protein>
<feature type="transmembrane region" description="Helical" evidence="1">
    <location>
        <begin position="12"/>
        <end position="45"/>
    </location>
</feature>
<comment type="caution">
    <text evidence="3">The sequence shown here is derived from an EMBL/GenBank/DDBJ whole genome shotgun (WGS) entry which is preliminary data.</text>
</comment>
<dbReference type="Proteomes" id="UP001589836">
    <property type="component" value="Unassembled WGS sequence"/>
</dbReference>